<reference evidence="3" key="1">
    <citation type="submission" date="2014-03" db="EMBL/GenBank/DDBJ databases">
        <title>The Genome Sequence of Puccinia striiformis f. sp. tritici PST-78.</title>
        <authorList>
            <consortium name="The Broad Institute Genome Sequencing Platform"/>
            <person name="Cuomo C."/>
            <person name="Hulbert S."/>
            <person name="Chen X."/>
            <person name="Walker B."/>
            <person name="Young S.K."/>
            <person name="Zeng Q."/>
            <person name="Gargeya S."/>
            <person name="Fitzgerald M."/>
            <person name="Haas B."/>
            <person name="Abouelleil A."/>
            <person name="Alvarado L."/>
            <person name="Arachchi H.M."/>
            <person name="Berlin A.M."/>
            <person name="Chapman S.B."/>
            <person name="Goldberg J."/>
            <person name="Griggs A."/>
            <person name="Gujja S."/>
            <person name="Hansen M."/>
            <person name="Howarth C."/>
            <person name="Imamovic A."/>
            <person name="Larimer J."/>
            <person name="McCowan C."/>
            <person name="Montmayeur A."/>
            <person name="Murphy C."/>
            <person name="Neiman D."/>
            <person name="Pearson M."/>
            <person name="Priest M."/>
            <person name="Roberts A."/>
            <person name="Saif S."/>
            <person name="Shea T."/>
            <person name="Sisk P."/>
            <person name="Sykes S."/>
            <person name="Wortman J."/>
            <person name="Nusbaum C."/>
            <person name="Birren B."/>
        </authorList>
    </citation>
    <scope>NUCLEOTIDE SEQUENCE [LARGE SCALE GENOMIC DNA]</scope>
    <source>
        <strain evidence="3">race PST-78</strain>
    </source>
</reference>
<evidence type="ECO:0000256" key="1">
    <source>
        <dbReference type="SAM" id="MobiDB-lite"/>
    </source>
</evidence>
<protein>
    <submittedName>
        <fullName evidence="2">Uncharacterized protein</fullName>
    </submittedName>
</protein>
<feature type="compositionally biased region" description="Basic and acidic residues" evidence="1">
    <location>
        <begin position="269"/>
        <end position="278"/>
    </location>
</feature>
<feature type="compositionally biased region" description="Basic residues" evidence="1">
    <location>
        <begin position="237"/>
        <end position="258"/>
    </location>
</feature>
<organism evidence="2 3">
    <name type="scientific">Puccinia striiformis f. sp. tritici PST-78</name>
    <dbReference type="NCBI Taxonomy" id="1165861"/>
    <lineage>
        <taxon>Eukaryota</taxon>
        <taxon>Fungi</taxon>
        <taxon>Dikarya</taxon>
        <taxon>Basidiomycota</taxon>
        <taxon>Pucciniomycotina</taxon>
        <taxon>Pucciniomycetes</taxon>
        <taxon>Pucciniales</taxon>
        <taxon>Pucciniaceae</taxon>
        <taxon>Puccinia</taxon>
    </lineage>
</organism>
<evidence type="ECO:0000313" key="3">
    <source>
        <dbReference type="Proteomes" id="UP000054564"/>
    </source>
</evidence>
<evidence type="ECO:0000313" key="2">
    <source>
        <dbReference type="EMBL" id="KNE93151.1"/>
    </source>
</evidence>
<dbReference type="Proteomes" id="UP000054564">
    <property type="component" value="Unassembled WGS sequence"/>
</dbReference>
<sequence>MATADESKPFPQRWVECSRLWRQLTKEEKEQYHNAEFLAQHANPFEEQELENGQILSPCKQQPSKTDPFLELVNLSTLHANCEFSLGKSVVYSNLKFCGYCAHLTHAHSTGTLAENRAPIRDQLGWAIHKALKGAWCNGWQGADTVNQLKILKLSLHIEENPLQVGLEEFCKPISNMQIGQQERILTAIGKSWVHLERCETSKPTRAIGDVEEEADNAADVQVISVMVGPVPPGKSVPKKSKAIFKKGKGSRNGKGKGKAQAQAKAKGKRESSSDARQ</sequence>
<dbReference type="AlphaFoldDB" id="A0A0L0V1U1"/>
<accession>A0A0L0V1U1</accession>
<dbReference type="EMBL" id="AJIL01000144">
    <property type="protein sequence ID" value="KNE93151.1"/>
    <property type="molecule type" value="Genomic_DNA"/>
</dbReference>
<dbReference type="OrthoDB" id="10610116at2759"/>
<dbReference type="STRING" id="1165861.A0A0L0V1U1"/>
<proteinExistence type="predicted"/>
<gene>
    <name evidence="2" type="ORF">PSTG_13469</name>
</gene>
<comment type="caution">
    <text evidence="2">The sequence shown here is derived from an EMBL/GenBank/DDBJ whole genome shotgun (WGS) entry which is preliminary data.</text>
</comment>
<name>A0A0L0V1U1_9BASI</name>
<feature type="region of interest" description="Disordered" evidence="1">
    <location>
        <begin position="230"/>
        <end position="278"/>
    </location>
</feature>
<keyword evidence="3" id="KW-1185">Reference proteome</keyword>